<evidence type="ECO:0000259" key="20">
    <source>
        <dbReference type="Pfam" id="PF06455"/>
    </source>
</evidence>
<feature type="transmembrane region" description="Helical" evidence="17">
    <location>
        <begin position="76"/>
        <end position="96"/>
    </location>
</feature>
<feature type="transmembrane region" description="Helical" evidence="17">
    <location>
        <begin position="367"/>
        <end position="385"/>
    </location>
</feature>
<dbReference type="Pfam" id="PF00662">
    <property type="entry name" value="Proton_antipo_N"/>
    <property type="match status" value="1"/>
</dbReference>
<dbReference type="CTD" id="4540"/>
<evidence type="ECO:0000256" key="2">
    <source>
        <dbReference type="ARBA" id="ARBA00008200"/>
    </source>
</evidence>
<organism evidence="21">
    <name type="scientific">Hybomys planifrons</name>
    <name type="common">Miller's striped mouse</name>
    <dbReference type="NCBI Taxonomy" id="2107262"/>
    <lineage>
        <taxon>Eukaryota</taxon>
        <taxon>Metazoa</taxon>
        <taxon>Chordata</taxon>
        <taxon>Craniata</taxon>
        <taxon>Vertebrata</taxon>
        <taxon>Euteleostomi</taxon>
        <taxon>Mammalia</taxon>
        <taxon>Eutheria</taxon>
        <taxon>Euarchontoglires</taxon>
        <taxon>Glires</taxon>
        <taxon>Rodentia</taxon>
        <taxon>Myomorpha</taxon>
        <taxon>Muroidea</taxon>
        <taxon>Muridae</taxon>
        <taxon>Murinae</taxon>
        <taxon>Hybomys</taxon>
    </lineage>
</organism>
<dbReference type="InterPro" id="IPR001516">
    <property type="entry name" value="Proton_antipo_N"/>
</dbReference>
<evidence type="ECO:0000256" key="4">
    <source>
        <dbReference type="ARBA" id="ARBA00021096"/>
    </source>
</evidence>
<evidence type="ECO:0000256" key="14">
    <source>
        <dbReference type="ARBA" id="ARBA00023128"/>
    </source>
</evidence>
<evidence type="ECO:0000256" key="5">
    <source>
        <dbReference type="ARBA" id="ARBA00022448"/>
    </source>
</evidence>
<gene>
    <name evidence="21" type="primary">ND5</name>
</gene>
<dbReference type="RefSeq" id="YP_010029143.1">
    <property type="nucleotide sequence ID" value="NC_053809.1"/>
</dbReference>
<keyword evidence="13 17" id="KW-0830">Ubiquinone</keyword>
<feature type="transmembrane region" description="Helical" evidence="17">
    <location>
        <begin position="240"/>
        <end position="260"/>
    </location>
</feature>
<evidence type="ECO:0000256" key="15">
    <source>
        <dbReference type="ARBA" id="ARBA00023136"/>
    </source>
</evidence>
<feature type="transmembrane region" description="Helical" evidence="17">
    <location>
        <begin position="272"/>
        <end position="293"/>
    </location>
</feature>
<feature type="transmembrane region" description="Helical" evidence="17">
    <location>
        <begin position="6"/>
        <end position="27"/>
    </location>
</feature>
<dbReference type="InterPro" id="IPR010934">
    <property type="entry name" value="NADH_DH_su5_C"/>
</dbReference>
<evidence type="ECO:0000256" key="10">
    <source>
        <dbReference type="ARBA" id="ARBA00022982"/>
    </source>
</evidence>
<sequence length="606" mass="68309">MNIVSSSILMIFILLLMPVITSMTNLIKYINFPLYVTMSIKYAFILSLLPLMMFFYNNTEYMISSWHWITMNSMKISISLKIDYFSMLFLPVALFVTWSIMQFSSWYMHSDMNINRFIKYLLLFLITMLILTTANNLFQLFIGWEGVGIMSFLLIGWWYGRADANTAALQAILYNRIGDIGFILAMTWFCLNTNSWEIQQILLNDNNKLIPLAGLLIAATGKSAQFGLHPWLPSAMEGPTPVSALLHSSTMVVAGIFLMIRFHPLTSNNNTILTAMLCLGAITTIFTAICALTQNDIKKIVAFSTSSQLGLMMVTLGINQPYLAFLHICTHAFFKAMLFMCSGSIIHNLNDEQDIRKMGNIMKTMPITSSCLIIGSLALTGMPFLTGFYSKDLIIEALNTCNTNAWALIITLIATTMTAIYSMRIIYYVIMTNPRYIPLITINEKNPDMINPIKRLAIGSIMAGFFISYNIPPTNIQILTMPWYLKTTALIISITGFLIALELNNLTLKFSSPKTNSYSMFSTSLGYFPPIIHRAIPMETLNTSFKTSLNLLDLIWLEKAIPKSTSTIHASLSKLVTNQKGLVKLYFMSFLISLTLMTALLIINHE</sequence>
<dbReference type="GO" id="GO:0042773">
    <property type="term" value="P:ATP synthesis coupled electron transport"/>
    <property type="evidence" value="ECO:0007669"/>
    <property type="project" value="InterPro"/>
</dbReference>
<feature type="transmembrane region" description="Helical" evidence="17">
    <location>
        <begin position="324"/>
        <end position="346"/>
    </location>
</feature>
<proteinExistence type="inferred from homology"/>
<feature type="transmembrane region" description="Helical" evidence="17">
    <location>
        <begin position="117"/>
        <end position="134"/>
    </location>
</feature>
<dbReference type="GO" id="GO:0015990">
    <property type="term" value="P:electron transport coupled proton transport"/>
    <property type="evidence" value="ECO:0007669"/>
    <property type="project" value="TreeGrafter"/>
</dbReference>
<evidence type="ECO:0000256" key="17">
    <source>
        <dbReference type="RuleBase" id="RU003404"/>
    </source>
</evidence>
<dbReference type="InterPro" id="IPR003945">
    <property type="entry name" value="NU5C-like"/>
</dbReference>
<dbReference type="PANTHER" id="PTHR42829">
    <property type="entry name" value="NADH-UBIQUINONE OXIDOREDUCTASE CHAIN 5"/>
    <property type="match status" value="1"/>
</dbReference>
<keyword evidence="12 17" id="KW-0520">NAD</keyword>
<dbReference type="InterPro" id="IPR001750">
    <property type="entry name" value="ND/Mrp_TM"/>
</dbReference>
<dbReference type="AlphaFoldDB" id="A0A7S6PTX9"/>
<evidence type="ECO:0000256" key="6">
    <source>
        <dbReference type="ARBA" id="ARBA00022660"/>
    </source>
</evidence>
<evidence type="ECO:0000256" key="9">
    <source>
        <dbReference type="ARBA" id="ARBA00022967"/>
    </source>
</evidence>
<feature type="transmembrane region" description="Helical" evidence="17">
    <location>
        <begin position="585"/>
        <end position="603"/>
    </location>
</feature>
<evidence type="ECO:0000256" key="3">
    <source>
        <dbReference type="ARBA" id="ARBA00012944"/>
    </source>
</evidence>
<comment type="subcellular location">
    <subcellularLocation>
        <location evidence="1">Mitochondrion inner membrane</location>
        <topology evidence="1">Multi-pass membrane protein</topology>
    </subcellularLocation>
</comment>
<keyword evidence="10" id="KW-0249">Electron transport</keyword>
<feature type="transmembrane region" description="Helical" evidence="17">
    <location>
        <begin position="171"/>
        <end position="189"/>
    </location>
</feature>
<keyword evidence="7 17" id="KW-0812">Transmembrane</keyword>
<reference evidence="21" key="1">
    <citation type="submission" date="2019-12" db="EMBL/GenBank/DDBJ databases">
        <authorList>
            <person name="Mikula O."/>
            <person name="Nicolas V."/>
            <person name="Sumbera R."/>
            <person name="Konecny A."/>
            <person name="Denys C."/>
            <person name="Verheyen E."/>
            <person name="Bryjova A."/>
            <person name="Lemmon A."/>
            <person name="Lemmon E."/>
            <person name="Bryja J."/>
        </authorList>
    </citation>
    <scope>NUCLEOTIDE SEQUENCE</scope>
</reference>
<feature type="domain" description="NADH-Ubiquinone oxidoreductase (complex I) chain 5 N-terminal" evidence="19">
    <location>
        <begin position="68"/>
        <end position="117"/>
    </location>
</feature>
<name>A0A7S6PTX9_9MURI</name>
<dbReference type="EMBL" id="MN807601">
    <property type="protein sequence ID" value="QOU10036.1"/>
    <property type="molecule type" value="Genomic_DNA"/>
</dbReference>
<dbReference type="PRINTS" id="PR01434">
    <property type="entry name" value="NADHDHGNASE5"/>
</dbReference>
<protein>
    <recommendedName>
        <fullName evidence="4 17">NADH-ubiquinone oxidoreductase chain 5</fullName>
        <ecNumber evidence="3 17">7.1.1.2</ecNumber>
    </recommendedName>
</protein>
<geneLocation type="mitochondrion" evidence="21"/>
<keyword evidence="14 17" id="KW-0496">Mitochondrion</keyword>
<dbReference type="EC" id="7.1.1.2" evidence="3 17"/>
<evidence type="ECO:0000256" key="12">
    <source>
        <dbReference type="ARBA" id="ARBA00023027"/>
    </source>
</evidence>
<keyword evidence="9" id="KW-1278">Translocase</keyword>
<feature type="transmembrane region" description="Helical" evidence="17">
    <location>
        <begin position="405"/>
        <end position="431"/>
    </location>
</feature>
<feature type="transmembrane region" description="Helical" evidence="17">
    <location>
        <begin position="209"/>
        <end position="228"/>
    </location>
</feature>
<comment type="similarity">
    <text evidence="2 17">Belongs to the complex I subunit 5 family.</text>
</comment>
<evidence type="ECO:0000256" key="11">
    <source>
        <dbReference type="ARBA" id="ARBA00022989"/>
    </source>
</evidence>
<feature type="domain" description="NADH dehydrogenase subunit 5 C-terminal" evidence="20">
    <location>
        <begin position="421"/>
        <end position="600"/>
    </location>
</feature>
<evidence type="ECO:0000259" key="19">
    <source>
        <dbReference type="Pfam" id="PF00662"/>
    </source>
</evidence>
<dbReference type="GO" id="GO:0005743">
    <property type="term" value="C:mitochondrial inner membrane"/>
    <property type="evidence" value="ECO:0007669"/>
    <property type="project" value="UniProtKB-SubCell"/>
</dbReference>
<dbReference type="GeneID" id="63372475"/>
<evidence type="ECO:0000256" key="8">
    <source>
        <dbReference type="ARBA" id="ARBA00022792"/>
    </source>
</evidence>
<feature type="domain" description="NADH:quinone oxidoreductase/Mrp antiporter transmembrane" evidence="18">
    <location>
        <begin position="134"/>
        <end position="417"/>
    </location>
</feature>
<keyword evidence="6" id="KW-0679">Respiratory chain</keyword>
<keyword evidence="5 17" id="KW-0813">Transport</keyword>
<dbReference type="GO" id="GO:0008137">
    <property type="term" value="F:NADH dehydrogenase (ubiquinone) activity"/>
    <property type="evidence" value="ECO:0007669"/>
    <property type="project" value="UniProtKB-EC"/>
</dbReference>
<keyword evidence="15 17" id="KW-0472">Membrane</keyword>
<dbReference type="NCBIfam" id="TIGR01974">
    <property type="entry name" value="NDH_I_L"/>
    <property type="match status" value="1"/>
</dbReference>
<comment type="catalytic activity">
    <reaction evidence="16 17">
        <text>a ubiquinone + NADH + 5 H(+)(in) = a ubiquinol + NAD(+) + 4 H(+)(out)</text>
        <dbReference type="Rhea" id="RHEA:29091"/>
        <dbReference type="Rhea" id="RHEA-COMP:9565"/>
        <dbReference type="Rhea" id="RHEA-COMP:9566"/>
        <dbReference type="ChEBI" id="CHEBI:15378"/>
        <dbReference type="ChEBI" id="CHEBI:16389"/>
        <dbReference type="ChEBI" id="CHEBI:17976"/>
        <dbReference type="ChEBI" id="CHEBI:57540"/>
        <dbReference type="ChEBI" id="CHEBI:57945"/>
        <dbReference type="EC" id="7.1.1.2"/>
    </reaction>
</comment>
<evidence type="ECO:0000256" key="13">
    <source>
        <dbReference type="ARBA" id="ARBA00023075"/>
    </source>
</evidence>
<comment type="function">
    <text evidence="17">Core subunit of the mitochondrial membrane respiratory chain NADH dehydrogenase (Complex I) which catalyzes electron transfer from NADH through the respiratory chain, using ubiquinone as an electron acceptor. Essential for the catalytic activity and assembly of complex I.</text>
</comment>
<dbReference type="Pfam" id="PF06455">
    <property type="entry name" value="NADH5_C"/>
    <property type="match status" value="1"/>
</dbReference>
<evidence type="ECO:0000259" key="18">
    <source>
        <dbReference type="Pfam" id="PF00361"/>
    </source>
</evidence>
<dbReference type="InterPro" id="IPR018393">
    <property type="entry name" value="NADHpl_OxRdtase_5_subgr"/>
</dbReference>
<evidence type="ECO:0000256" key="16">
    <source>
        <dbReference type="ARBA" id="ARBA00049551"/>
    </source>
</evidence>
<accession>A0A7S6PTX9</accession>
<evidence type="ECO:0000256" key="1">
    <source>
        <dbReference type="ARBA" id="ARBA00004448"/>
    </source>
</evidence>
<keyword evidence="11 17" id="KW-1133">Transmembrane helix</keyword>
<dbReference type="GO" id="GO:0003954">
    <property type="term" value="F:NADH dehydrogenase activity"/>
    <property type="evidence" value="ECO:0007669"/>
    <property type="project" value="TreeGrafter"/>
</dbReference>
<feature type="transmembrane region" description="Helical" evidence="17">
    <location>
        <begin position="483"/>
        <end position="501"/>
    </location>
</feature>
<feature type="transmembrane region" description="Helical" evidence="17">
    <location>
        <begin position="452"/>
        <end position="471"/>
    </location>
</feature>
<dbReference type="Pfam" id="PF00361">
    <property type="entry name" value="Proton_antipo_M"/>
    <property type="match status" value="1"/>
</dbReference>
<feature type="transmembrane region" description="Helical" evidence="17">
    <location>
        <begin position="140"/>
        <end position="159"/>
    </location>
</feature>
<dbReference type="PANTHER" id="PTHR42829:SF2">
    <property type="entry name" value="NADH-UBIQUINONE OXIDOREDUCTASE CHAIN 5"/>
    <property type="match status" value="1"/>
</dbReference>
<evidence type="ECO:0000256" key="7">
    <source>
        <dbReference type="ARBA" id="ARBA00022692"/>
    </source>
</evidence>
<keyword evidence="8" id="KW-0999">Mitochondrion inner membrane</keyword>
<evidence type="ECO:0000313" key="21">
    <source>
        <dbReference type="EMBL" id="QOU10036.1"/>
    </source>
</evidence>
<feature type="transmembrane region" description="Helical" evidence="17">
    <location>
        <begin position="34"/>
        <end position="56"/>
    </location>
</feature>